<reference evidence="1 2" key="1">
    <citation type="submission" date="2013-11" db="EMBL/GenBank/DDBJ databases">
        <title>The Genome Sequence of Phytophthora parasitica P1569.</title>
        <authorList>
            <consortium name="The Broad Institute Genomics Platform"/>
            <person name="Russ C."/>
            <person name="Tyler B."/>
            <person name="Panabieres F."/>
            <person name="Shan W."/>
            <person name="Tripathy S."/>
            <person name="Grunwald N."/>
            <person name="Machado M."/>
            <person name="Johnson C.S."/>
            <person name="Arredondo F."/>
            <person name="Hong C."/>
            <person name="Coffey M."/>
            <person name="Young S.K."/>
            <person name="Zeng Q."/>
            <person name="Gargeya S."/>
            <person name="Fitzgerald M."/>
            <person name="Abouelleil A."/>
            <person name="Alvarado L."/>
            <person name="Chapman S.B."/>
            <person name="Gainer-Dewar J."/>
            <person name="Goldberg J."/>
            <person name="Griggs A."/>
            <person name="Gujja S."/>
            <person name="Hansen M."/>
            <person name="Howarth C."/>
            <person name="Imamovic A."/>
            <person name="Ireland A."/>
            <person name="Larimer J."/>
            <person name="McCowan C."/>
            <person name="Murphy C."/>
            <person name="Pearson M."/>
            <person name="Poon T.W."/>
            <person name="Priest M."/>
            <person name="Roberts A."/>
            <person name="Saif S."/>
            <person name="Shea T."/>
            <person name="Sykes S."/>
            <person name="Wortman J."/>
            <person name="Nusbaum C."/>
            <person name="Birren B."/>
        </authorList>
    </citation>
    <scope>NUCLEOTIDE SEQUENCE [LARGE SCALE GENOMIC DNA]</scope>
    <source>
        <strain evidence="1 2">P1569</strain>
    </source>
</reference>
<dbReference type="Proteomes" id="UP000018721">
    <property type="component" value="Unassembled WGS sequence"/>
</dbReference>
<evidence type="ECO:0000313" key="1">
    <source>
        <dbReference type="EMBL" id="ETI52510.1"/>
    </source>
</evidence>
<name>V9FM01_PHYNI</name>
<evidence type="ECO:0000313" key="2">
    <source>
        <dbReference type="Proteomes" id="UP000018721"/>
    </source>
</evidence>
<protein>
    <submittedName>
        <fullName evidence="1">Uncharacterized protein</fullName>
    </submittedName>
</protein>
<dbReference type="HOGENOM" id="CLU_2338171_0_0_1"/>
<sequence length="98" mass="10976">MPALLAKLKPTPLLSLQAEVLNKYCQQTQVDEVTISVVMGKLFKMRKNAMVTDPGAIEPDVSALTVASLTELECRIMTDPLSSMYVLWCRHTGLRRIR</sequence>
<dbReference type="AlphaFoldDB" id="V9FM01"/>
<proteinExistence type="predicted"/>
<dbReference type="EMBL" id="ANIZ01000780">
    <property type="protein sequence ID" value="ETI52510.1"/>
    <property type="molecule type" value="Genomic_DNA"/>
</dbReference>
<comment type="caution">
    <text evidence="1">The sequence shown here is derived from an EMBL/GenBank/DDBJ whole genome shotgun (WGS) entry which is preliminary data.</text>
</comment>
<keyword evidence="2" id="KW-1185">Reference proteome</keyword>
<accession>V9FM01</accession>
<organism evidence="1 2">
    <name type="scientific">Phytophthora nicotianae P1569</name>
    <dbReference type="NCBI Taxonomy" id="1317065"/>
    <lineage>
        <taxon>Eukaryota</taxon>
        <taxon>Sar</taxon>
        <taxon>Stramenopiles</taxon>
        <taxon>Oomycota</taxon>
        <taxon>Peronosporomycetes</taxon>
        <taxon>Peronosporales</taxon>
        <taxon>Peronosporaceae</taxon>
        <taxon>Phytophthora</taxon>
    </lineage>
</organism>
<gene>
    <name evidence="1" type="ORF">F443_04351</name>
</gene>